<feature type="domain" description="Reverse transcriptase/retrotransposon-derived protein RNase H-like" evidence="2">
    <location>
        <begin position="48"/>
        <end position="143"/>
    </location>
</feature>
<feature type="domain" description="Integrase zinc-binding" evidence="3">
    <location>
        <begin position="257"/>
        <end position="311"/>
    </location>
</feature>
<keyword evidence="5" id="KW-1185">Reference proteome</keyword>
<dbReference type="Pfam" id="PF17921">
    <property type="entry name" value="Integrase_H2C2"/>
    <property type="match status" value="1"/>
</dbReference>
<proteinExistence type="predicted"/>
<organism evidence="4 5">
    <name type="scientific">Microthlaspi erraticum</name>
    <dbReference type="NCBI Taxonomy" id="1685480"/>
    <lineage>
        <taxon>Eukaryota</taxon>
        <taxon>Viridiplantae</taxon>
        <taxon>Streptophyta</taxon>
        <taxon>Embryophyta</taxon>
        <taxon>Tracheophyta</taxon>
        <taxon>Spermatophyta</taxon>
        <taxon>Magnoliopsida</taxon>
        <taxon>eudicotyledons</taxon>
        <taxon>Gunneridae</taxon>
        <taxon>Pentapetalae</taxon>
        <taxon>rosids</taxon>
        <taxon>malvids</taxon>
        <taxon>Brassicales</taxon>
        <taxon>Brassicaceae</taxon>
        <taxon>Coluteocarpeae</taxon>
        <taxon>Microthlaspi</taxon>
    </lineage>
</organism>
<evidence type="ECO:0000259" key="2">
    <source>
        <dbReference type="Pfam" id="PF17919"/>
    </source>
</evidence>
<dbReference type="InterPro" id="IPR041588">
    <property type="entry name" value="Integrase_H2C2"/>
</dbReference>
<dbReference type="InterPro" id="IPR041577">
    <property type="entry name" value="RT_RNaseH_2"/>
</dbReference>
<dbReference type="EMBL" id="CACVBM020000432">
    <property type="protein sequence ID" value="CAA7018904.1"/>
    <property type="molecule type" value="Genomic_DNA"/>
</dbReference>
<dbReference type="PANTHER" id="PTHR34072">
    <property type="entry name" value="ENZYMATIC POLYPROTEIN-RELATED"/>
    <property type="match status" value="1"/>
</dbReference>
<dbReference type="Pfam" id="PF17919">
    <property type="entry name" value="RT_RNaseH_2"/>
    <property type="match status" value="1"/>
</dbReference>
<comment type="caution">
    <text evidence="4">The sequence shown here is derived from an EMBL/GenBank/DDBJ whole genome shotgun (WGS) entry which is preliminary data.</text>
</comment>
<dbReference type="FunFam" id="3.10.20.370:FF:000001">
    <property type="entry name" value="Retrovirus-related Pol polyprotein from transposon 17.6-like protein"/>
    <property type="match status" value="1"/>
</dbReference>
<dbReference type="AlphaFoldDB" id="A0A6D2I0H3"/>
<dbReference type="Gene3D" id="3.30.70.270">
    <property type="match status" value="1"/>
</dbReference>
<name>A0A6D2I0H3_9BRAS</name>
<dbReference type="InterPro" id="IPR043502">
    <property type="entry name" value="DNA/RNA_pol_sf"/>
</dbReference>
<evidence type="ECO:0000256" key="1">
    <source>
        <dbReference type="SAM" id="MobiDB-lite"/>
    </source>
</evidence>
<dbReference type="InterPro" id="IPR043128">
    <property type="entry name" value="Rev_trsase/Diguanyl_cyclase"/>
</dbReference>
<dbReference type="Proteomes" id="UP000467841">
    <property type="component" value="Unassembled WGS sequence"/>
</dbReference>
<evidence type="ECO:0008006" key="6">
    <source>
        <dbReference type="Google" id="ProtNLM"/>
    </source>
</evidence>
<sequence length="427" mass="48421">MGLFLALSPLAVVRVRHLRGFYRRFIKDFSKITRPLTLLCKEVKFDFDSTCLEAFHTIKGALVSAPIVQPPDWSLPFEVMTDASDYAVGAVLGQRKEKKLHVIYYASRTLDEAQCKYATTEKELLAVVFAFEKFRSYLVGSKEFDLEIKDKKGIDNGVADHLSRMKIDDDVPLDDSLPDEHVYAVEVIDYGSLMMEFDRVHEGDRSNGDDGDRALSCNAVNRSSFPWFGEIANYLAAEHEPTGFVGNKKKKRCVADEEIPGILFHCHSSSYAGHFATYKTVSKALQAGYWWPTMFRDAHRFVSKCDVCQRQGNISKRNEMPQNFILEVEVFDVWGVDFMGPFPSSYGNLYILVAAHGDPQVYQQGTWSTYQGTPRRLSWVGTLCIPVAWPQNTASGSRSSQDRKERTRRSYGQSALTRQIFLDRSSS</sequence>
<gene>
    <name evidence="4" type="ORF">MERR_LOCUS6139</name>
</gene>
<feature type="region of interest" description="Disordered" evidence="1">
    <location>
        <begin position="393"/>
        <end position="413"/>
    </location>
</feature>
<dbReference type="CDD" id="cd09274">
    <property type="entry name" value="RNase_HI_RT_Ty3"/>
    <property type="match status" value="1"/>
</dbReference>
<dbReference type="SUPFAM" id="SSF56672">
    <property type="entry name" value="DNA/RNA polymerases"/>
    <property type="match status" value="1"/>
</dbReference>
<reference evidence="4" key="1">
    <citation type="submission" date="2020-01" db="EMBL/GenBank/DDBJ databases">
        <authorList>
            <person name="Mishra B."/>
        </authorList>
    </citation>
    <scope>NUCLEOTIDE SEQUENCE [LARGE SCALE GENOMIC DNA]</scope>
</reference>
<evidence type="ECO:0000313" key="5">
    <source>
        <dbReference type="Proteomes" id="UP000467841"/>
    </source>
</evidence>
<dbReference type="OrthoDB" id="3095879at2759"/>
<dbReference type="PANTHER" id="PTHR34072:SF44">
    <property type="entry name" value="RNA-DIRECTED DNA POLYMERASE"/>
    <property type="match status" value="1"/>
</dbReference>
<evidence type="ECO:0000259" key="3">
    <source>
        <dbReference type="Pfam" id="PF17921"/>
    </source>
</evidence>
<dbReference type="Gene3D" id="1.10.340.70">
    <property type="match status" value="1"/>
</dbReference>
<accession>A0A6D2I0H3</accession>
<evidence type="ECO:0000313" key="4">
    <source>
        <dbReference type="EMBL" id="CAA7018904.1"/>
    </source>
</evidence>
<protein>
    <recommendedName>
        <fullName evidence="6">Reverse transcriptase/retrotransposon-derived protein RNase H-like domain-containing protein</fullName>
    </recommendedName>
</protein>